<gene>
    <name evidence="2" type="ORF">FHY56_04335</name>
</gene>
<keyword evidence="3" id="KW-1185">Reference proteome</keyword>
<evidence type="ECO:0000313" key="2">
    <source>
        <dbReference type="EMBL" id="TPF76727.1"/>
    </source>
</evidence>
<evidence type="ECO:0000256" key="1">
    <source>
        <dbReference type="SAM" id="MobiDB-lite"/>
    </source>
</evidence>
<organism evidence="2 3">
    <name type="scientific">Brucella gallinifaecis</name>
    <dbReference type="NCBI Taxonomy" id="215590"/>
    <lineage>
        <taxon>Bacteria</taxon>
        <taxon>Pseudomonadati</taxon>
        <taxon>Pseudomonadota</taxon>
        <taxon>Alphaproteobacteria</taxon>
        <taxon>Hyphomicrobiales</taxon>
        <taxon>Brucellaceae</taxon>
        <taxon>Brucella/Ochrobactrum group</taxon>
        <taxon>Brucella</taxon>
    </lineage>
</organism>
<dbReference type="RefSeq" id="WP_140903939.1">
    <property type="nucleotide sequence ID" value="NZ_JBHTMD010000020.1"/>
</dbReference>
<accession>A0A502BSB1</accession>
<dbReference type="AlphaFoldDB" id="A0A502BSB1"/>
<name>A0A502BSB1_9HYPH</name>
<comment type="caution">
    <text evidence="2">The sequence shown here is derived from an EMBL/GenBank/DDBJ whole genome shotgun (WGS) entry which is preliminary data.</text>
</comment>
<dbReference type="EMBL" id="VEWJ01000002">
    <property type="protein sequence ID" value="TPF76727.1"/>
    <property type="molecule type" value="Genomic_DNA"/>
</dbReference>
<dbReference type="Proteomes" id="UP000315388">
    <property type="component" value="Unassembled WGS sequence"/>
</dbReference>
<proteinExistence type="predicted"/>
<protein>
    <submittedName>
        <fullName evidence="2">Uncharacterized protein</fullName>
    </submittedName>
</protein>
<evidence type="ECO:0000313" key="3">
    <source>
        <dbReference type="Proteomes" id="UP000315388"/>
    </source>
</evidence>
<sequence>MAEPHVPQLSRICTHCLEDKPATLEFFPLHKMGKHGLHSYCIPCKKADDTKRRNRPDQKARQKAWRDANKANVKDYNAAYREAGYSSTQHCAEWRAKNLEKARAYARSMQRRKRETSEAFLLKQRVSARLNDMLKGKGGRTTEQLLGYSAETLRLHIERQFTTGMSWEKMRKGVIEIDHIIPVREFNITSYDDPDFASCWALSNLRPMWAKENRSKNGKRTHLI</sequence>
<feature type="region of interest" description="Disordered" evidence="1">
    <location>
        <begin position="48"/>
        <end position="67"/>
    </location>
</feature>
<reference evidence="2 3" key="1">
    <citation type="journal article" date="2003" name="Int. J. Syst. Evol. Microbiol.">
        <title>Towards a standardized format for the description of a novel species (of an established genus): Ochrobactrum gallinifaecis sp. nov.</title>
        <authorList>
            <person name="Kampfer P."/>
            <person name="Buczolits S."/>
            <person name="Albrecht A."/>
            <person name="Busse H.J."/>
            <person name="Stackebrandt E."/>
        </authorList>
    </citation>
    <scope>NUCLEOTIDE SEQUENCE [LARGE SCALE GENOMIC DNA]</scope>
    <source>
        <strain evidence="2 3">ISO 196</strain>
    </source>
</reference>
<dbReference type="OrthoDB" id="6625339at2"/>